<accession>W6AA99</accession>
<organism evidence="2 3">
    <name type="scientific">Spiroplasma sabaudiense Ar-1343</name>
    <dbReference type="NCBI Taxonomy" id="1276257"/>
    <lineage>
        <taxon>Bacteria</taxon>
        <taxon>Bacillati</taxon>
        <taxon>Mycoplasmatota</taxon>
        <taxon>Mollicutes</taxon>
        <taxon>Entomoplasmatales</taxon>
        <taxon>Spiroplasmataceae</taxon>
        <taxon>Spiroplasma</taxon>
    </lineage>
</organism>
<dbReference type="STRING" id="1276257.SSABA_v1c03560"/>
<dbReference type="HOGENOM" id="CLU_2652650_0_0_14"/>
<feature type="transmembrane region" description="Helical" evidence="1">
    <location>
        <begin position="46"/>
        <end position="75"/>
    </location>
</feature>
<keyword evidence="1" id="KW-0472">Membrane</keyword>
<evidence type="ECO:0000313" key="2">
    <source>
        <dbReference type="EMBL" id="AHI53765.1"/>
    </source>
</evidence>
<dbReference type="AlphaFoldDB" id="W6AA99"/>
<proteinExistence type="predicted"/>
<keyword evidence="3" id="KW-1185">Reference proteome</keyword>
<evidence type="ECO:0000256" key="1">
    <source>
        <dbReference type="SAM" id="Phobius"/>
    </source>
</evidence>
<reference evidence="2 3" key="1">
    <citation type="journal article" date="2014" name="Genome Biol. Evol.">
        <title>Molecular evolution of the substrate utilization strategies and putative virulence factors in mosquito-associated Spiroplasma species.</title>
        <authorList>
            <person name="Chang T.H."/>
            <person name="Lo W.S."/>
            <person name="Ku C."/>
            <person name="Chen L.L."/>
            <person name="Kuo C.H."/>
        </authorList>
    </citation>
    <scope>NUCLEOTIDE SEQUENCE [LARGE SCALE GENOMIC DNA]</scope>
    <source>
        <strain evidence="2">Ar-1343</strain>
    </source>
</reference>
<dbReference type="EMBL" id="CP006934">
    <property type="protein sequence ID" value="AHI53765.1"/>
    <property type="molecule type" value="Genomic_DNA"/>
</dbReference>
<gene>
    <name evidence="2" type="ORF">SSABA_v1c03560</name>
</gene>
<keyword evidence="1" id="KW-0812">Transmembrane</keyword>
<dbReference type="Proteomes" id="UP000019265">
    <property type="component" value="Chromosome"/>
</dbReference>
<protein>
    <submittedName>
        <fullName evidence="2">Uncharacterized protein</fullName>
    </submittedName>
</protein>
<feature type="transmembrane region" description="Helical" evidence="1">
    <location>
        <begin position="6"/>
        <end position="25"/>
    </location>
</feature>
<dbReference type="OrthoDB" id="9945333at2"/>
<dbReference type="KEGG" id="ssab:SSABA_v1c03560"/>
<sequence>MDWILYTLGIILSIILIITGIIYWKKRKQEKTIHNLNVREMHISKIFVKSFTVWLVIFAQFTGIVLFIFCFTMLLV</sequence>
<keyword evidence="1" id="KW-1133">Transmembrane helix</keyword>
<evidence type="ECO:0000313" key="3">
    <source>
        <dbReference type="Proteomes" id="UP000019265"/>
    </source>
</evidence>
<name>W6AA99_9MOLU</name>
<dbReference type="RefSeq" id="WP_025250901.1">
    <property type="nucleotide sequence ID" value="NZ_CP006934.1"/>
</dbReference>